<keyword evidence="5 6" id="KW-0408">Iron</keyword>
<dbReference type="InterPro" id="IPR009056">
    <property type="entry name" value="Cyt_c-like_dom"/>
</dbReference>
<feature type="chain" id="PRO_5046922519" evidence="7">
    <location>
        <begin position="24"/>
        <end position="102"/>
    </location>
</feature>
<keyword evidence="7" id="KW-0732">Signal</keyword>
<feature type="signal peptide" evidence="7">
    <location>
        <begin position="1"/>
        <end position="23"/>
    </location>
</feature>
<evidence type="ECO:0000256" key="6">
    <source>
        <dbReference type="PROSITE-ProRule" id="PRU00433"/>
    </source>
</evidence>
<keyword evidence="3 6" id="KW-0479">Metal-binding</keyword>
<evidence type="ECO:0000256" key="2">
    <source>
        <dbReference type="ARBA" id="ARBA00022617"/>
    </source>
</evidence>
<name>A0ABM7QZN9_9GAMM</name>
<proteinExistence type="predicted"/>
<dbReference type="PROSITE" id="PS51007">
    <property type="entry name" value="CYTC"/>
    <property type="match status" value="1"/>
</dbReference>
<sequence>MDIRLKPILTLAVLLCGTTLATAAWCKDDPAAGAKLYSANCTACHGADRAGMPGAFPALTDVSKRLDAAQIKDKIRKGGGLMPPFPQLSQQEIDDIASYLAK</sequence>
<gene>
    <name evidence="9" type="ORF">STNY_R11630</name>
</gene>
<dbReference type="Proteomes" id="UP000825066">
    <property type="component" value="Chromosome"/>
</dbReference>
<evidence type="ECO:0000256" key="4">
    <source>
        <dbReference type="ARBA" id="ARBA00022982"/>
    </source>
</evidence>
<evidence type="ECO:0000259" key="8">
    <source>
        <dbReference type="PROSITE" id="PS51007"/>
    </source>
</evidence>
<keyword evidence="1" id="KW-0813">Transport</keyword>
<keyword evidence="2 6" id="KW-0349">Heme</keyword>
<dbReference type="InterPro" id="IPR036909">
    <property type="entry name" value="Cyt_c-like_dom_sf"/>
</dbReference>
<evidence type="ECO:0000313" key="10">
    <source>
        <dbReference type="Proteomes" id="UP000825066"/>
    </source>
</evidence>
<keyword evidence="10" id="KW-1185">Reference proteome</keyword>
<dbReference type="SUPFAM" id="SSF46626">
    <property type="entry name" value="Cytochrome c"/>
    <property type="match status" value="1"/>
</dbReference>
<accession>A0ABM7QZN9</accession>
<dbReference type="Pfam" id="PF13442">
    <property type="entry name" value="Cytochrome_CBB3"/>
    <property type="match status" value="1"/>
</dbReference>
<dbReference type="Gene3D" id="1.10.760.10">
    <property type="entry name" value="Cytochrome c-like domain"/>
    <property type="match status" value="1"/>
</dbReference>
<evidence type="ECO:0000256" key="5">
    <source>
        <dbReference type="ARBA" id="ARBA00023004"/>
    </source>
</evidence>
<evidence type="ECO:0000256" key="3">
    <source>
        <dbReference type="ARBA" id="ARBA00022723"/>
    </source>
</evidence>
<evidence type="ECO:0000256" key="7">
    <source>
        <dbReference type="SAM" id="SignalP"/>
    </source>
</evidence>
<dbReference type="EMBL" id="AP024684">
    <property type="protein sequence ID" value="BCX42983.1"/>
    <property type="molecule type" value="Genomic_DNA"/>
</dbReference>
<evidence type="ECO:0000256" key="1">
    <source>
        <dbReference type="ARBA" id="ARBA00022448"/>
    </source>
</evidence>
<dbReference type="PANTHER" id="PTHR37823">
    <property type="entry name" value="CYTOCHROME C-553-LIKE"/>
    <property type="match status" value="1"/>
</dbReference>
<reference evidence="9 10" key="1">
    <citation type="submission" date="2021-05" db="EMBL/GenBank/DDBJ databases">
        <title>Complete Genome Sequence of Stenotrophomonas pavanii strain Y.</title>
        <authorList>
            <person name="Dohra H."/>
            <person name="Mohad Din A.R.J."/>
            <person name="Suzuki K."/>
            <person name="Fatma A."/>
            <person name="Honjyo M."/>
            <person name="Nishimura T."/>
            <person name="Moriuch R."/>
            <person name="Masuda K."/>
            <person name="Minoura A."/>
            <person name="Tashiro Y."/>
            <person name="Futamata H."/>
        </authorList>
    </citation>
    <scope>NUCLEOTIDE SEQUENCE [LARGE SCALE GENOMIC DNA]</scope>
    <source>
        <strain evidence="10">Y</strain>
    </source>
</reference>
<protein>
    <submittedName>
        <fullName evidence="9">Cytochrome c</fullName>
    </submittedName>
</protein>
<organism evidence="9 10">
    <name type="scientific">Stenotrophomonas pavanii</name>
    <dbReference type="NCBI Taxonomy" id="487698"/>
    <lineage>
        <taxon>Bacteria</taxon>
        <taxon>Pseudomonadati</taxon>
        <taxon>Pseudomonadota</taxon>
        <taxon>Gammaproteobacteria</taxon>
        <taxon>Lysobacterales</taxon>
        <taxon>Lysobacteraceae</taxon>
        <taxon>Stenotrophomonas</taxon>
    </lineage>
</organism>
<evidence type="ECO:0000313" key="9">
    <source>
        <dbReference type="EMBL" id="BCX42983.1"/>
    </source>
</evidence>
<dbReference type="InterPro" id="IPR051811">
    <property type="entry name" value="Cytochrome_c550/c551-like"/>
</dbReference>
<feature type="domain" description="Cytochrome c" evidence="8">
    <location>
        <begin position="28"/>
        <end position="102"/>
    </location>
</feature>
<keyword evidence="4" id="KW-0249">Electron transport</keyword>